<proteinExistence type="predicted"/>
<reference evidence="3" key="1">
    <citation type="journal article" date="2014" name="Int. J. Syst. Evol. Microbiol.">
        <title>Complete genome sequence of Corynebacterium casei LMG S-19264T (=DSM 44701T), isolated from a smear-ripened cheese.</title>
        <authorList>
            <consortium name="US DOE Joint Genome Institute (JGI-PGF)"/>
            <person name="Walter F."/>
            <person name="Albersmeier A."/>
            <person name="Kalinowski J."/>
            <person name="Ruckert C."/>
        </authorList>
    </citation>
    <scope>NUCLEOTIDE SEQUENCE</scope>
    <source>
        <strain evidence="3">JCM 12289</strain>
    </source>
</reference>
<organism evidence="3 4">
    <name type="scientific">Halococcus dombrowskii</name>
    <dbReference type="NCBI Taxonomy" id="179637"/>
    <lineage>
        <taxon>Archaea</taxon>
        <taxon>Methanobacteriati</taxon>
        <taxon>Methanobacteriota</taxon>
        <taxon>Stenosarchaea group</taxon>
        <taxon>Halobacteria</taxon>
        <taxon>Halobacteriales</taxon>
        <taxon>Halococcaceae</taxon>
        <taxon>Halococcus</taxon>
    </lineage>
</organism>
<reference evidence="3" key="2">
    <citation type="submission" date="2023-12" db="EMBL/GenBank/DDBJ databases">
        <authorList>
            <person name="Sun Q."/>
            <person name="Inoue M."/>
        </authorList>
    </citation>
    <scope>NUCLEOTIDE SEQUENCE</scope>
    <source>
        <strain evidence="3">JCM 12289</strain>
    </source>
</reference>
<dbReference type="Pfam" id="PF26409">
    <property type="entry name" value="DUF8107"/>
    <property type="match status" value="1"/>
</dbReference>
<accession>A0AAV3SDY7</accession>
<comment type="caution">
    <text evidence="3">The sequence shown here is derived from an EMBL/GenBank/DDBJ whole genome shotgun (WGS) entry which is preliminary data.</text>
</comment>
<evidence type="ECO:0000313" key="3">
    <source>
        <dbReference type="EMBL" id="GAA0458620.1"/>
    </source>
</evidence>
<keyword evidence="1" id="KW-0472">Membrane</keyword>
<protein>
    <recommendedName>
        <fullName evidence="2">DUF8107 domain-containing protein</fullName>
    </recommendedName>
</protein>
<feature type="transmembrane region" description="Helical" evidence="1">
    <location>
        <begin position="12"/>
        <end position="30"/>
    </location>
</feature>
<name>A0AAV3SDY7_HALDO</name>
<keyword evidence="1" id="KW-1133">Transmembrane helix</keyword>
<sequence>MMASDGDIRVLLVLDLLLSAVFGTVIVWGLSLLGVLAFSLRTAALATLVIALVTYLAVLR</sequence>
<evidence type="ECO:0000256" key="1">
    <source>
        <dbReference type="SAM" id="Phobius"/>
    </source>
</evidence>
<gene>
    <name evidence="3" type="ORF">GCM10008985_13580</name>
</gene>
<evidence type="ECO:0000313" key="4">
    <source>
        <dbReference type="Proteomes" id="UP001500962"/>
    </source>
</evidence>
<dbReference type="AlphaFoldDB" id="A0AAV3SDY7"/>
<evidence type="ECO:0000259" key="2">
    <source>
        <dbReference type="Pfam" id="PF26409"/>
    </source>
</evidence>
<feature type="domain" description="DUF8107" evidence="2">
    <location>
        <begin position="3"/>
        <end position="58"/>
    </location>
</feature>
<feature type="transmembrane region" description="Helical" evidence="1">
    <location>
        <begin position="36"/>
        <end position="58"/>
    </location>
</feature>
<dbReference type="Proteomes" id="UP001500962">
    <property type="component" value="Unassembled WGS sequence"/>
</dbReference>
<dbReference type="EMBL" id="BAAADN010000022">
    <property type="protein sequence ID" value="GAA0458620.1"/>
    <property type="molecule type" value="Genomic_DNA"/>
</dbReference>
<keyword evidence="1" id="KW-0812">Transmembrane</keyword>
<dbReference type="InterPro" id="IPR058420">
    <property type="entry name" value="DUF8107"/>
</dbReference>